<evidence type="ECO:0000313" key="3">
    <source>
        <dbReference type="EMBL" id="CAL1406142.1"/>
    </source>
</evidence>
<evidence type="ECO:0000256" key="1">
    <source>
        <dbReference type="PROSITE-ProRule" id="PRU00047"/>
    </source>
</evidence>
<sequence length="323" mass="36619">MQAIRQGSRTVEEYAIELELLMTRADIRVHSEARISRFYSGLNKEIQYEWKLCHFVDLEEAIHLAVKIEKQLKEGAAKRVVTPRPSNAPENAPNTAPTPIRVVHLKPIPQQGSQDRDGGSISRLECYKCHGRGHKSFQCPNPKALILRDGEYNSEDEEKEKGADDEVTDEEVDENIEMEAPGGHFLVNRRALAVEEISETQQRDNLFHTRCRIQGKTAPMVIDEGSCANVVNLETVRKLGLSTLKHHDPYIRHWLNDHGAVKVTKSAWVEFEIDQYKDRILCDVAPMHVAHILWEDLSSMIVELPTMAGQTAILLNMDGRSSK</sequence>
<dbReference type="EMBL" id="OZ034821">
    <property type="protein sequence ID" value="CAL1406142.1"/>
    <property type="molecule type" value="Genomic_DNA"/>
</dbReference>
<dbReference type="GO" id="GO:0003676">
    <property type="term" value="F:nucleic acid binding"/>
    <property type="evidence" value="ECO:0007669"/>
    <property type="project" value="InterPro"/>
</dbReference>
<protein>
    <recommendedName>
        <fullName evidence="2">CCHC-type domain-containing protein</fullName>
    </recommendedName>
</protein>
<dbReference type="PANTHER" id="PTHR35046">
    <property type="entry name" value="ZINC KNUCKLE (CCHC-TYPE) FAMILY PROTEIN"/>
    <property type="match status" value="1"/>
</dbReference>
<dbReference type="Gene3D" id="2.40.70.10">
    <property type="entry name" value="Acid Proteases"/>
    <property type="match status" value="1"/>
</dbReference>
<dbReference type="Pfam" id="PF03732">
    <property type="entry name" value="Retrotrans_gag"/>
    <property type="match status" value="1"/>
</dbReference>
<keyword evidence="1" id="KW-0862">Zinc</keyword>
<dbReference type="PANTHER" id="PTHR35046:SF9">
    <property type="entry name" value="RNA-DIRECTED DNA POLYMERASE"/>
    <property type="match status" value="1"/>
</dbReference>
<dbReference type="PROSITE" id="PS50158">
    <property type="entry name" value="ZF_CCHC"/>
    <property type="match status" value="1"/>
</dbReference>
<accession>A0AAV2G7A1</accession>
<name>A0AAV2G7A1_9ROSI</name>
<keyword evidence="1" id="KW-0863">Zinc-finger</keyword>
<keyword evidence="1" id="KW-0479">Metal-binding</keyword>
<dbReference type="SUPFAM" id="SSF57756">
    <property type="entry name" value="Retrovirus zinc finger-like domains"/>
    <property type="match status" value="1"/>
</dbReference>
<dbReference type="CDD" id="cd00303">
    <property type="entry name" value="retropepsin_like"/>
    <property type="match status" value="1"/>
</dbReference>
<gene>
    <name evidence="3" type="ORF">LTRI10_LOCUS45889</name>
</gene>
<dbReference type="InterPro" id="IPR036875">
    <property type="entry name" value="Znf_CCHC_sf"/>
</dbReference>
<dbReference type="InterPro" id="IPR021109">
    <property type="entry name" value="Peptidase_aspartic_dom_sf"/>
</dbReference>
<dbReference type="Proteomes" id="UP001497516">
    <property type="component" value="Chromosome 8"/>
</dbReference>
<dbReference type="AlphaFoldDB" id="A0AAV2G7A1"/>
<evidence type="ECO:0000313" key="4">
    <source>
        <dbReference type="Proteomes" id="UP001497516"/>
    </source>
</evidence>
<feature type="domain" description="CCHC-type" evidence="2">
    <location>
        <begin position="126"/>
        <end position="141"/>
    </location>
</feature>
<dbReference type="InterPro" id="IPR001878">
    <property type="entry name" value="Znf_CCHC"/>
</dbReference>
<proteinExistence type="predicted"/>
<reference evidence="3 4" key="1">
    <citation type="submission" date="2024-04" db="EMBL/GenBank/DDBJ databases">
        <authorList>
            <person name="Fracassetti M."/>
        </authorList>
    </citation>
    <scope>NUCLEOTIDE SEQUENCE [LARGE SCALE GENOMIC DNA]</scope>
</reference>
<dbReference type="GO" id="GO:0008270">
    <property type="term" value="F:zinc ion binding"/>
    <property type="evidence" value="ECO:0007669"/>
    <property type="project" value="UniProtKB-KW"/>
</dbReference>
<evidence type="ECO:0000259" key="2">
    <source>
        <dbReference type="PROSITE" id="PS50158"/>
    </source>
</evidence>
<keyword evidence="4" id="KW-1185">Reference proteome</keyword>
<organism evidence="3 4">
    <name type="scientific">Linum trigynum</name>
    <dbReference type="NCBI Taxonomy" id="586398"/>
    <lineage>
        <taxon>Eukaryota</taxon>
        <taxon>Viridiplantae</taxon>
        <taxon>Streptophyta</taxon>
        <taxon>Embryophyta</taxon>
        <taxon>Tracheophyta</taxon>
        <taxon>Spermatophyta</taxon>
        <taxon>Magnoliopsida</taxon>
        <taxon>eudicotyledons</taxon>
        <taxon>Gunneridae</taxon>
        <taxon>Pentapetalae</taxon>
        <taxon>rosids</taxon>
        <taxon>fabids</taxon>
        <taxon>Malpighiales</taxon>
        <taxon>Linaceae</taxon>
        <taxon>Linum</taxon>
    </lineage>
</organism>
<dbReference type="InterPro" id="IPR005162">
    <property type="entry name" value="Retrotrans_gag_dom"/>
</dbReference>